<protein>
    <submittedName>
        <fullName evidence="1">Uncharacterized protein</fullName>
    </submittedName>
</protein>
<sequence length="65" mass="7618">MPDRDQLQPTAQQDALDKARSYWHDLAEASMEVFRWVLANHEGRPSEPIYDDEWLDGIFNRNGSQ</sequence>
<keyword evidence="2" id="KW-1185">Reference proteome</keyword>
<reference evidence="2" key="1">
    <citation type="submission" date="2019-04" db="EMBL/GenBank/DDBJ databases">
        <title>Friends and foes A comparative genomics studyof 23 Aspergillus species from section Flavi.</title>
        <authorList>
            <consortium name="DOE Joint Genome Institute"/>
            <person name="Kjaerbolling I."/>
            <person name="Vesth T."/>
            <person name="Frisvad J.C."/>
            <person name="Nybo J.L."/>
            <person name="Theobald S."/>
            <person name="Kildgaard S."/>
            <person name="Isbrandt T."/>
            <person name="Kuo A."/>
            <person name="Sato A."/>
            <person name="Lyhne E.K."/>
            <person name="Kogle M.E."/>
            <person name="Wiebenga A."/>
            <person name="Kun R.S."/>
            <person name="Lubbers R.J."/>
            <person name="Makela M.R."/>
            <person name="Barry K."/>
            <person name="Chovatia M."/>
            <person name="Clum A."/>
            <person name="Daum C."/>
            <person name="Haridas S."/>
            <person name="He G."/>
            <person name="LaButti K."/>
            <person name="Lipzen A."/>
            <person name="Mondo S."/>
            <person name="Riley R."/>
            <person name="Salamov A."/>
            <person name="Simmons B.A."/>
            <person name="Magnuson J.K."/>
            <person name="Henrissat B."/>
            <person name="Mortensen U.H."/>
            <person name="Larsen T.O."/>
            <person name="Devries R.P."/>
            <person name="Grigoriev I.V."/>
            <person name="Machida M."/>
            <person name="Baker S.E."/>
            <person name="Andersen M.R."/>
        </authorList>
    </citation>
    <scope>NUCLEOTIDE SEQUENCE [LARGE SCALE GENOMIC DNA]</scope>
    <source>
        <strain evidence="2">CBS 130015</strain>
    </source>
</reference>
<dbReference type="AlphaFoldDB" id="A0A5N6VL29"/>
<evidence type="ECO:0000313" key="1">
    <source>
        <dbReference type="EMBL" id="KAE8309254.1"/>
    </source>
</evidence>
<dbReference type="EMBL" id="ML738370">
    <property type="protein sequence ID" value="KAE8309254.1"/>
    <property type="molecule type" value="Genomic_DNA"/>
</dbReference>
<gene>
    <name evidence="1" type="ORF">BDV41DRAFT_440433</name>
</gene>
<name>A0A5N6VL29_9EURO</name>
<accession>A0A5N6VL29</accession>
<organism evidence="1 2">
    <name type="scientific">Aspergillus transmontanensis</name>
    <dbReference type="NCBI Taxonomy" id="1034304"/>
    <lineage>
        <taxon>Eukaryota</taxon>
        <taxon>Fungi</taxon>
        <taxon>Dikarya</taxon>
        <taxon>Ascomycota</taxon>
        <taxon>Pezizomycotina</taxon>
        <taxon>Eurotiomycetes</taxon>
        <taxon>Eurotiomycetidae</taxon>
        <taxon>Eurotiales</taxon>
        <taxon>Aspergillaceae</taxon>
        <taxon>Aspergillus</taxon>
        <taxon>Aspergillus subgen. Circumdati</taxon>
    </lineage>
</organism>
<proteinExistence type="predicted"/>
<dbReference type="Proteomes" id="UP000325433">
    <property type="component" value="Unassembled WGS sequence"/>
</dbReference>
<evidence type="ECO:0000313" key="2">
    <source>
        <dbReference type="Proteomes" id="UP000325433"/>
    </source>
</evidence>